<organism evidence="10 11">
    <name type="scientific">Geotrichum candidum</name>
    <name type="common">Oospora lactis</name>
    <name type="synonym">Dipodascus geotrichum</name>
    <dbReference type="NCBI Taxonomy" id="1173061"/>
    <lineage>
        <taxon>Eukaryota</taxon>
        <taxon>Fungi</taxon>
        <taxon>Dikarya</taxon>
        <taxon>Ascomycota</taxon>
        <taxon>Saccharomycotina</taxon>
        <taxon>Dipodascomycetes</taxon>
        <taxon>Dipodascales</taxon>
        <taxon>Dipodascaceae</taxon>
        <taxon>Geotrichum</taxon>
    </lineage>
</organism>
<evidence type="ECO:0000256" key="5">
    <source>
        <dbReference type="PROSITE-ProRule" id="PRU00221"/>
    </source>
</evidence>
<comment type="caution">
    <text evidence="10">The sequence shown here is derived from an EMBL/GenBank/DDBJ whole genome shotgun (WGS) entry which is preliminary data.</text>
</comment>
<dbReference type="PANTHER" id="PTHR19932">
    <property type="entry name" value="WD REPEAT AND HMG-BOX DNA BINDING PROTEIN"/>
    <property type="match status" value="1"/>
</dbReference>
<reference evidence="10" key="2">
    <citation type="submission" date="2020-01" db="EMBL/GenBank/DDBJ databases">
        <authorList>
            <person name="Perkins V."/>
            <person name="Lessard M.-H."/>
            <person name="Dugat-Bony E."/>
            <person name="Frenette M."/>
            <person name="Labrie S."/>
        </authorList>
    </citation>
    <scope>NUCLEOTIDE SEQUENCE</scope>
    <source>
        <strain evidence="10">LMA-70</strain>
    </source>
</reference>
<evidence type="ECO:0000256" key="2">
    <source>
        <dbReference type="ARBA" id="ARBA00022574"/>
    </source>
</evidence>
<feature type="compositionally biased region" description="Low complexity" evidence="6">
    <location>
        <begin position="340"/>
        <end position="350"/>
    </location>
</feature>
<feature type="domain" description="WDHD1 first WD40" evidence="9">
    <location>
        <begin position="7"/>
        <end position="315"/>
    </location>
</feature>
<evidence type="ECO:0000256" key="3">
    <source>
        <dbReference type="ARBA" id="ARBA00022737"/>
    </source>
</evidence>
<dbReference type="PANTHER" id="PTHR19932:SF10">
    <property type="entry name" value="WD REPEAT AND HMG-BOX DNA-BINDING PROTEIN 1"/>
    <property type="match status" value="1"/>
</dbReference>
<evidence type="ECO:0000256" key="6">
    <source>
        <dbReference type="SAM" id="MobiDB-lite"/>
    </source>
</evidence>
<dbReference type="SMART" id="SM00320">
    <property type="entry name" value="WD40"/>
    <property type="match status" value="5"/>
</dbReference>
<dbReference type="InterPro" id="IPR048591">
    <property type="entry name" value="WDHD1/CFT4_hel"/>
</dbReference>
<dbReference type="GO" id="GO:0003682">
    <property type="term" value="F:chromatin binding"/>
    <property type="evidence" value="ECO:0007669"/>
    <property type="project" value="TreeGrafter"/>
</dbReference>
<accession>A0A9P5G2S3</accession>
<dbReference type="GO" id="GO:0043596">
    <property type="term" value="C:nuclear replication fork"/>
    <property type="evidence" value="ECO:0007669"/>
    <property type="project" value="TreeGrafter"/>
</dbReference>
<protein>
    <recommendedName>
        <fullName evidence="12">Minichromosome loss protein Mcl1 middle region domain-containing protein</fullName>
    </recommendedName>
</protein>
<dbReference type="Pfam" id="PF20946">
    <property type="entry name" value="Ctf4_C"/>
    <property type="match status" value="1"/>
</dbReference>
<dbReference type="EMBL" id="QQZK01000159">
    <property type="protein sequence ID" value="KAF5095085.1"/>
    <property type="molecule type" value="Genomic_DNA"/>
</dbReference>
<evidence type="ECO:0008006" key="12">
    <source>
        <dbReference type="Google" id="ProtNLM"/>
    </source>
</evidence>
<reference evidence="10" key="1">
    <citation type="journal article" date="2020" name="Front. Microbiol.">
        <title>Phenotypic and Genetic Characterization of the Cheese Ripening Yeast Geotrichum candidum.</title>
        <authorList>
            <person name="Perkins V."/>
            <person name="Vignola S."/>
            <person name="Lessard M.H."/>
            <person name="Plante P.L."/>
            <person name="Corbeil J."/>
            <person name="Dugat-Bony E."/>
            <person name="Frenette M."/>
            <person name="Labrie S."/>
        </authorList>
    </citation>
    <scope>NUCLEOTIDE SEQUENCE</scope>
    <source>
        <strain evidence="10">LMA-70</strain>
    </source>
</reference>
<dbReference type="InterPro" id="IPR001680">
    <property type="entry name" value="WD40_rpt"/>
</dbReference>
<keyword evidence="4" id="KW-0539">Nucleus</keyword>
<evidence type="ECO:0000259" key="7">
    <source>
        <dbReference type="Pfam" id="PF12341"/>
    </source>
</evidence>
<dbReference type="Pfam" id="PF12341">
    <property type="entry name" value="Mcl1_mid"/>
    <property type="match status" value="1"/>
</dbReference>
<dbReference type="PROSITE" id="PS50082">
    <property type="entry name" value="WD_REPEATS_2"/>
    <property type="match status" value="2"/>
</dbReference>
<name>A0A9P5G2S3_GEOCN</name>
<dbReference type="GO" id="GO:0006261">
    <property type="term" value="P:DNA-templated DNA replication"/>
    <property type="evidence" value="ECO:0007669"/>
    <property type="project" value="TreeGrafter"/>
</dbReference>
<dbReference type="InterPro" id="IPR022100">
    <property type="entry name" value="WDHD1/CFT4_beta-prop_2nd"/>
</dbReference>
<dbReference type="Proteomes" id="UP000750522">
    <property type="component" value="Unassembled WGS sequence"/>
</dbReference>
<evidence type="ECO:0000259" key="9">
    <source>
        <dbReference type="Pfam" id="PF24817"/>
    </source>
</evidence>
<dbReference type="SUPFAM" id="SSF101898">
    <property type="entry name" value="NHL repeat"/>
    <property type="match status" value="1"/>
</dbReference>
<keyword evidence="3" id="KW-0677">Repeat</keyword>
<evidence type="ECO:0000256" key="1">
    <source>
        <dbReference type="ARBA" id="ARBA00004123"/>
    </source>
</evidence>
<comment type="subcellular location">
    <subcellularLocation>
        <location evidence="1">Nucleus</location>
    </subcellularLocation>
</comment>
<feature type="region of interest" description="Disordered" evidence="6">
    <location>
        <begin position="426"/>
        <end position="454"/>
    </location>
</feature>
<dbReference type="SUPFAM" id="SSF50978">
    <property type="entry name" value="WD40 repeat-like"/>
    <property type="match status" value="1"/>
</dbReference>
<feature type="compositionally biased region" description="Acidic residues" evidence="6">
    <location>
        <begin position="356"/>
        <end position="367"/>
    </location>
</feature>
<dbReference type="InterPro" id="IPR015943">
    <property type="entry name" value="WD40/YVTN_repeat-like_dom_sf"/>
</dbReference>
<dbReference type="GO" id="GO:0006281">
    <property type="term" value="P:DNA repair"/>
    <property type="evidence" value="ECO:0007669"/>
    <property type="project" value="TreeGrafter"/>
</dbReference>
<feature type="domain" description="WDHD1/CFT4 second beta-propeller" evidence="7">
    <location>
        <begin position="461"/>
        <end position="762"/>
    </location>
</feature>
<evidence type="ECO:0000313" key="11">
    <source>
        <dbReference type="Proteomes" id="UP000750522"/>
    </source>
</evidence>
<proteinExistence type="predicted"/>
<feature type="repeat" description="WD" evidence="5">
    <location>
        <begin position="246"/>
        <end position="287"/>
    </location>
</feature>
<evidence type="ECO:0000259" key="8">
    <source>
        <dbReference type="Pfam" id="PF20946"/>
    </source>
</evidence>
<feature type="repeat" description="WD" evidence="5">
    <location>
        <begin position="136"/>
        <end position="168"/>
    </location>
</feature>
<gene>
    <name evidence="10" type="ORF">DV451_004808</name>
</gene>
<dbReference type="InterPro" id="IPR036322">
    <property type="entry name" value="WD40_repeat_dom_sf"/>
</dbReference>
<evidence type="ECO:0000256" key="4">
    <source>
        <dbReference type="ARBA" id="ARBA00023242"/>
    </source>
</evidence>
<evidence type="ECO:0000313" key="10">
    <source>
        <dbReference type="EMBL" id="KAF5095085.1"/>
    </source>
</evidence>
<dbReference type="Gene3D" id="2.130.10.10">
    <property type="entry name" value="YVTN repeat-like/Quinoprotein amine dehydrogenase"/>
    <property type="match status" value="1"/>
</dbReference>
<sequence length="866" mass="96497">MAELLNQYAHVTGDTRLTYTPDGRFLYSVGGNSLIRKFANIADSEPITIEIEEDDFSDTPAYGVAASDSKLVLFSRIGLVDTFGIENNTHEGTVFRTPLEIREVELSPDQKWVAILSVDLELKLVNLEDPTKVIIIRDHPSSLRHATFHPNGTSLVTSCEDGVLRFFDDVTTTPKLVKTLDGAVIKGLANKFDSTKPVWHPSGKFFAVPSAEHSVVFYSRDTYEKVHELTFDVNKINIELKDEKVFSNGTSHINTLGWSYKGRYFAVGLDSGAILVWDLKDSSIVTSAQVPGSVIQLLWDPQDNSLAFTSDTGTVHSIKNIAAKDNHIVPFVPSTLSAARTKSKASSSKRNGFIDDAAEDDDAEEDNERANLLAEMEELGEKASKIVNGDTDLADELDADRGRDEVGDDDWIVDDDGVGYVEKIKRPLEDEGNHHRPSKRPHHSSSANGNKTDAYISPTQKPFQPGASHWKNSRRYLNINTVGYVWSVAEEDSHDLTVSFFDAKQNREYHFQDTLGYDLASLSSQGCLFAYSGSDEHATAMTKENGATQPKIYFRFHTTIKESWDYTFIKAIHGDISTIALSDTRIQVCTSNGYVFYFTIGGTIVRVTKQSRELAITSTAWSDYFLVVRQASGTTGFVYSIENAKTFEIIQKNDSVDIGSDAKLSTVFFSDNGDPCIFDSKGCLIILVAWRAMFQAYWTPILETSILDKNLSESDAIVASANKYWPLGITDEDKILCIPLTAGSTEPTIPMPNPQDYDIQLPYRTESAHERKYLVHNILFELAKDREDEDTRTSLTYDMDDALLRQFHAACFSRMVEKAVLLIDLVTNDASLEAAEKIAEMAEMTSIAEKINERRLELLDAAAEEE</sequence>
<dbReference type="InterPro" id="IPR057646">
    <property type="entry name" value="WD40_WDHD1_1st"/>
</dbReference>
<feature type="domain" description="WDHD1/CFT4 helical bundle" evidence="8">
    <location>
        <begin position="770"/>
        <end position="856"/>
    </location>
</feature>
<dbReference type="GO" id="GO:0000278">
    <property type="term" value="P:mitotic cell cycle"/>
    <property type="evidence" value="ECO:0007669"/>
    <property type="project" value="TreeGrafter"/>
</dbReference>
<feature type="region of interest" description="Disordered" evidence="6">
    <location>
        <begin position="340"/>
        <end position="367"/>
    </location>
</feature>
<dbReference type="AlphaFoldDB" id="A0A9P5G2S3"/>
<dbReference type="Pfam" id="PF24817">
    <property type="entry name" value="WD40_WDHD1_1st"/>
    <property type="match status" value="1"/>
</dbReference>
<keyword evidence="2 5" id="KW-0853">WD repeat</keyword>